<dbReference type="SUPFAM" id="SSF51735">
    <property type="entry name" value="NAD(P)-binding Rossmann-fold domains"/>
    <property type="match status" value="1"/>
</dbReference>
<dbReference type="GO" id="GO:0005829">
    <property type="term" value="C:cytosol"/>
    <property type="evidence" value="ECO:0007669"/>
    <property type="project" value="TreeGrafter"/>
</dbReference>
<keyword evidence="1" id="KW-0521">NADP</keyword>
<dbReference type="CDD" id="cd05286">
    <property type="entry name" value="QOR2"/>
    <property type="match status" value="1"/>
</dbReference>
<feature type="domain" description="Enoyl reductase (ER)" evidence="3">
    <location>
        <begin position="14"/>
        <end position="329"/>
    </location>
</feature>
<dbReference type="Gene3D" id="3.40.50.720">
    <property type="entry name" value="NAD(P)-binding Rossmann-like Domain"/>
    <property type="match status" value="1"/>
</dbReference>
<dbReference type="InterPro" id="IPR011032">
    <property type="entry name" value="GroES-like_sf"/>
</dbReference>
<reference evidence="4" key="1">
    <citation type="submission" date="2018-05" db="EMBL/GenBank/DDBJ databases">
        <authorList>
            <person name="Lanie J.A."/>
            <person name="Ng W.-L."/>
            <person name="Kazmierczak K.M."/>
            <person name="Andrzejewski T.M."/>
            <person name="Davidsen T.M."/>
            <person name="Wayne K.J."/>
            <person name="Tettelin H."/>
            <person name="Glass J.I."/>
            <person name="Rusch D."/>
            <person name="Podicherti R."/>
            <person name="Tsui H.-C.T."/>
            <person name="Winkler M.E."/>
        </authorList>
    </citation>
    <scope>NUCLEOTIDE SEQUENCE</scope>
</reference>
<dbReference type="InterPro" id="IPR020843">
    <property type="entry name" value="ER"/>
</dbReference>
<dbReference type="FunFam" id="3.40.50.720:FF:000053">
    <property type="entry name" value="Quinone oxidoreductase 1"/>
    <property type="match status" value="1"/>
</dbReference>
<accession>A0A381WCM9</accession>
<dbReference type="EMBL" id="UINC01011386">
    <property type="protein sequence ID" value="SVA50279.1"/>
    <property type="molecule type" value="Genomic_DNA"/>
</dbReference>
<dbReference type="InterPro" id="IPR013154">
    <property type="entry name" value="ADH-like_N"/>
</dbReference>
<dbReference type="GO" id="GO:0003960">
    <property type="term" value="F:quinone reductase (NADPH) activity"/>
    <property type="evidence" value="ECO:0007669"/>
    <property type="project" value="InterPro"/>
</dbReference>
<name>A0A381WCM9_9ZZZZ</name>
<keyword evidence="2" id="KW-0560">Oxidoreductase</keyword>
<dbReference type="Pfam" id="PF00107">
    <property type="entry name" value="ADH_zinc_N"/>
    <property type="match status" value="1"/>
</dbReference>
<dbReference type="GO" id="GO:0070402">
    <property type="term" value="F:NADPH binding"/>
    <property type="evidence" value="ECO:0007669"/>
    <property type="project" value="TreeGrafter"/>
</dbReference>
<evidence type="ECO:0000256" key="2">
    <source>
        <dbReference type="ARBA" id="ARBA00023002"/>
    </source>
</evidence>
<feature type="non-terminal residue" evidence="4">
    <location>
        <position position="1"/>
    </location>
</feature>
<dbReference type="Gene3D" id="3.90.180.10">
    <property type="entry name" value="Medium-chain alcohol dehydrogenases, catalytic domain"/>
    <property type="match status" value="1"/>
</dbReference>
<dbReference type="SUPFAM" id="SSF50129">
    <property type="entry name" value="GroES-like"/>
    <property type="match status" value="1"/>
</dbReference>
<dbReference type="PROSITE" id="PS01162">
    <property type="entry name" value="QOR_ZETA_CRYSTAL"/>
    <property type="match status" value="1"/>
</dbReference>
<evidence type="ECO:0000313" key="4">
    <source>
        <dbReference type="EMBL" id="SVA50279.1"/>
    </source>
</evidence>
<sequence length="332" mass="35348">VVNSVKAVQLQHYGGSDALSLVDVDIPTPGDGEVLVRIESAGVNFIDIYMREGHYQQSSTYGSALPFTLGMEAIGTVVDANGDSRLQVGDRVAYCLSRGSYAEYAVVPAWKLVVVPPDIDSNTGVALMLQGCTAHYLTHSLFPLSAGDWCLVHAGAGGVGQLLIQLARKRGAQVITTVGTPEKSEIVERLGADHAVLYRETDFFEAVQSVTDGQGVDVVYDAVGKQTIASSIRCLKRRGTCVNYGGSSGLVETVSPLALAEAGSVFFTRPHLAHYMADQVEIQSRCVDLFEAVGSGALSVTVDREFKLSAFAKAHARLESRGTLGKLLLRIG</sequence>
<organism evidence="4">
    <name type="scientific">marine metagenome</name>
    <dbReference type="NCBI Taxonomy" id="408172"/>
    <lineage>
        <taxon>unclassified sequences</taxon>
        <taxon>metagenomes</taxon>
        <taxon>ecological metagenomes</taxon>
    </lineage>
</organism>
<dbReference type="GO" id="GO:0008270">
    <property type="term" value="F:zinc ion binding"/>
    <property type="evidence" value="ECO:0007669"/>
    <property type="project" value="InterPro"/>
</dbReference>
<dbReference type="GO" id="GO:0035925">
    <property type="term" value="F:mRNA 3'-UTR AU-rich region binding"/>
    <property type="evidence" value="ECO:0007669"/>
    <property type="project" value="TreeGrafter"/>
</dbReference>
<dbReference type="InterPro" id="IPR047618">
    <property type="entry name" value="QOR-like"/>
</dbReference>
<dbReference type="InterPro" id="IPR002364">
    <property type="entry name" value="Quin_OxRdtase/zeta-crystal_CS"/>
</dbReference>
<evidence type="ECO:0000256" key="1">
    <source>
        <dbReference type="ARBA" id="ARBA00022857"/>
    </source>
</evidence>
<dbReference type="InterPro" id="IPR036291">
    <property type="entry name" value="NAD(P)-bd_dom_sf"/>
</dbReference>
<dbReference type="PANTHER" id="PTHR48106:SF13">
    <property type="entry name" value="QUINONE OXIDOREDUCTASE-RELATED"/>
    <property type="match status" value="1"/>
</dbReference>
<dbReference type="Pfam" id="PF08240">
    <property type="entry name" value="ADH_N"/>
    <property type="match status" value="1"/>
</dbReference>
<gene>
    <name evidence="4" type="ORF">METZ01_LOCUS103133</name>
</gene>
<dbReference type="SMART" id="SM00829">
    <property type="entry name" value="PKS_ER"/>
    <property type="match status" value="1"/>
</dbReference>
<dbReference type="InterPro" id="IPR013149">
    <property type="entry name" value="ADH-like_C"/>
</dbReference>
<proteinExistence type="predicted"/>
<evidence type="ECO:0000259" key="3">
    <source>
        <dbReference type="SMART" id="SM00829"/>
    </source>
</evidence>
<dbReference type="AlphaFoldDB" id="A0A381WCM9"/>
<dbReference type="PANTHER" id="PTHR48106">
    <property type="entry name" value="QUINONE OXIDOREDUCTASE PIG3-RELATED"/>
    <property type="match status" value="1"/>
</dbReference>
<protein>
    <recommendedName>
        <fullName evidence="3">Enoyl reductase (ER) domain-containing protein</fullName>
    </recommendedName>
</protein>